<dbReference type="Pfam" id="PF14716">
    <property type="entry name" value="HHH_8"/>
    <property type="match status" value="1"/>
</dbReference>
<evidence type="ECO:0000256" key="7">
    <source>
        <dbReference type="ARBA" id="ARBA00022705"/>
    </source>
</evidence>
<dbReference type="Gene3D" id="1.10.150.110">
    <property type="entry name" value="DNA polymerase beta, N-terminal domain-like"/>
    <property type="match status" value="1"/>
</dbReference>
<dbReference type="Gene3D" id="3.40.50.10190">
    <property type="entry name" value="BRCT domain"/>
    <property type="match status" value="1"/>
</dbReference>
<keyword evidence="9" id="KW-0227">DNA damage</keyword>
<dbReference type="Pfam" id="PF14792">
    <property type="entry name" value="DNA_pol_B_palm"/>
    <property type="match status" value="1"/>
</dbReference>
<name>A0A9P8I7S0_9PEZI</name>
<protein>
    <recommendedName>
        <fullName evidence="3">DNA-directed DNA polymerase</fullName>
        <ecNumber evidence="3">2.7.7.7</ecNumber>
    </recommendedName>
</protein>
<dbReference type="PRINTS" id="PR00869">
    <property type="entry name" value="DNAPOLX"/>
</dbReference>
<dbReference type="Pfam" id="PF14791">
    <property type="entry name" value="DNA_pol_B_thumb"/>
    <property type="match status" value="1"/>
</dbReference>
<evidence type="ECO:0000256" key="2">
    <source>
        <dbReference type="ARBA" id="ARBA00008323"/>
    </source>
</evidence>
<evidence type="ECO:0000256" key="9">
    <source>
        <dbReference type="ARBA" id="ARBA00022763"/>
    </source>
</evidence>
<organism evidence="19 20">
    <name type="scientific">Glutinoglossum americanum</name>
    <dbReference type="NCBI Taxonomy" id="1670608"/>
    <lineage>
        <taxon>Eukaryota</taxon>
        <taxon>Fungi</taxon>
        <taxon>Dikarya</taxon>
        <taxon>Ascomycota</taxon>
        <taxon>Pezizomycotina</taxon>
        <taxon>Geoglossomycetes</taxon>
        <taxon>Geoglossales</taxon>
        <taxon>Geoglossaceae</taxon>
        <taxon>Glutinoglossum</taxon>
    </lineage>
</organism>
<dbReference type="FunFam" id="1.10.150.20:FF:000010">
    <property type="entry name" value="DNA polymerase lambda"/>
    <property type="match status" value="1"/>
</dbReference>
<dbReference type="FunFam" id="1.10.150.110:FF:000005">
    <property type="entry name" value="DNA polymerase POL4"/>
    <property type="match status" value="1"/>
</dbReference>
<keyword evidence="20" id="KW-1185">Reference proteome</keyword>
<keyword evidence="11" id="KW-0238">DNA-binding</keyword>
<keyword evidence="4" id="KW-0237">DNA synthesis</keyword>
<dbReference type="InterPro" id="IPR018944">
    <property type="entry name" value="DNA_pol_lambd_fingers_domain"/>
</dbReference>
<dbReference type="GO" id="GO:0016829">
    <property type="term" value="F:lyase activity"/>
    <property type="evidence" value="ECO:0007669"/>
    <property type="project" value="UniProtKB-KW"/>
</dbReference>
<dbReference type="InterPro" id="IPR007849">
    <property type="entry name" value="ATP10"/>
</dbReference>
<dbReference type="GO" id="GO:0006303">
    <property type="term" value="P:double-strand break repair via nonhomologous end joining"/>
    <property type="evidence" value="ECO:0007669"/>
    <property type="project" value="TreeGrafter"/>
</dbReference>
<dbReference type="InterPro" id="IPR002008">
    <property type="entry name" value="DNA_pol_X_beta-like"/>
</dbReference>
<dbReference type="EC" id="2.7.7.7" evidence="3"/>
<dbReference type="Pfam" id="PF10391">
    <property type="entry name" value="DNA_pol_lambd_f"/>
    <property type="match status" value="1"/>
</dbReference>
<dbReference type="CDD" id="cd00141">
    <property type="entry name" value="NT_POLXc"/>
    <property type="match status" value="1"/>
</dbReference>
<evidence type="ECO:0000256" key="15">
    <source>
        <dbReference type="ARBA" id="ARBA00049244"/>
    </source>
</evidence>
<evidence type="ECO:0000256" key="3">
    <source>
        <dbReference type="ARBA" id="ARBA00012417"/>
    </source>
</evidence>
<dbReference type="InterPro" id="IPR019843">
    <property type="entry name" value="DNA_pol-X_BS"/>
</dbReference>
<keyword evidence="5" id="KW-0808">Transferase</keyword>
<evidence type="ECO:0000259" key="18">
    <source>
        <dbReference type="SMART" id="SM00483"/>
    </source>
</evidence>
<dbReference type="InterPro" id="IPR027421">
    <property type="entry name" value="DNA_pol_lamdba_lyase_dom_sf"/>
</dbReference>
<evidence type="ECO:0000256" key="5">
    <source>
        <dbReference type="ARBA" id="ARBA00022679"/>
    </source>
</evidence>
<gene>
    <name evidence="19" type="ORF">FGG08_001689</name>
</gene>
<dbReference type="InterPro" id="IPR022312">
    <property type="entry name" value="DNA_pol_X"/>
</dbReference>
<dbReference type="SUPFAM" id="SSF52113">
    <property type="entry name" value="BRCT domain"/>
    <property type="match status" value="1"/>
</dbReference>
<keyword evidence="8" id="KW-0479">Metal-binding</keyword>
<evidence type="ECO:0000256" key="6">
    <source>
        <dbReference type="ARBA" id="ARBA00022695"/>
    </source>
</evidence>
<keyword evidence="14" id="KW-0539">Nucleus</keyword>
<dbReference type="SMART" id="SM00483">
    <property type="entry name" value="POLXc"/>
    <property type="match status" value="1"/>
</dbReference>
<dbReference type="InterPro" id="IPR002054">
    <property type="entry name" value="DNA-dir_DNA_pol_X"/>
</dbReference>
<keyword evidence="12" id="KW-0234">DNA repair</keyword>
<feature type="domain" description="DNA-directed DNA polymerase X" evidence="18">
    <location>
        <begin position="350"/>
        <end position="678"/>
    </location>
</feature>
<dbReference type="Proteomes" id="UP000698800">
    <property type="component" value="Unassembled WGS sequence"/>
</dbReference>
<feature type="compositionally biased region" description="Basic and acidic residues" evidence="17">
    <location>
        <begin position="217"/>
        <end position="226"/>
    </location>
</feature>
<dbReference type="GO" id="GO:0046872">
    <property type="term" value="F:metal ion binding"/>
    <property type="evidence" value="ECO:0007669"/>
    <property type="project" value="UniProtKB-KW"/>
</dbReference>
<feature type="compositionally biased region" description="Low complexity" evidence="17">
    <location>
        <begin position="785"/>
        <end position="800"/>
    </location>
</feature>
<dbReference type="AlphaFoldDB" id="A0A9P8I7S0"/>
<evidence type="ECO:0000256" key="4">
    <source>
        <dbReference type="ARBA" id="ARBA00022634"/>
    </source>
</evidence>
<keyword evidence="6" id="KW-0548">Nucleotidyltransferase</keyword>
<comment type="subcellular location">
    <subcellularLocation>
        <location evidence="1">Nucleus</location>
    </subcellularLocation>
</comment>
<comment type="catalytic activity">
    <reaction evidence="15">
        <text>DNA(n) + a 2'-deoxyribonucleoside 5'-triphosphate = DNA(n+1) + diphosphate</text>
        <dbReference type="Rhea" id="RHEA:22508"/>
        <dbReference type="Rhea" id="RHEA-COMP:17339"/>
        <dbReference type="Rhea" id="RHEA-COMP:17340"/>
        <dbReference type="ChEBI" id="CHEBI:33019"/>
        <dbReference type="ChEBI" id="CHEBI:61560"/>
        <dbReference type="ChEBI" id="CHEBI:173112"/>
        <dbReference type="EC" id="2.7.7.7"/>
    </reaction>
</comment>
<evidence type="ECO:0000256" key="14">
    <source>
        <dbReference type="ARBA" id="ARBA00023242"/>
    </source>
</evidence>
<evidence type="ECO:0000256" key="16">
    <source>
        <dbReference type="PIRSR" id="PIRSR622312-50"/>
    </source>
</evidence>
<sequence length="1098" mass="124810">MLVSKSEFFERLYSLDNLPEGDAKELSEAELFLKQGRKVVRIGRPIGTAQPAFVVSENMSNSLPEKKGKSRVTKTVTKSLGKRKKELPLQMAPESRQVFKGLNFSHAHDLLDFIPNNDISPARRMRIRKAMEHGAVWVKEWTDGISHIVADKYLTYQDIIKYLKIRSIPDNVVLVNEIYPIDCVQHQLIIKPSHPYYQVDKGDPSQTEAVTPSATKSSHESEDHSLPLKPAKRRNIGPPETPPRNTELSGLKLVRQLPKAPLRQPLFSTQIGHEATSDALDEAIKEAQESKHLPISTDEEDELTMHPPVDRDTDEEEAEIPLKKLKSGTGAKNNTFQCMHKHDGHDRETNPNAKTIATLQEMSDYYTRIQDQWRPIAYRRAIATLRKQDRKIMTAEEASQLPFVGSRLAQKIEEIVWTNHLRRLDNTKLDDSDKLLEKFLGIYGVGFAQASKWINQGYRTFEDLLAHAQLTDNQRIGIEHYEDFNTRIPRAEVGEHGDIVNSTAHSIDPQLQVVIMGSYRRGAETCGDIDFMITKPGASVYELRNILLDELIPSLFAQDFLQVGLAVTSRMDGTKWHGASRLPGHEGAQWRRVDFLLVPTEEMGAALIYFTGNDIFNRSIRLLASKKGMRLNQHGLWKDVIRGRNRERMTQGTLLEGGSEKRIFELLGVPYRPPEHRICAQTTFHPVNEYHRGANRATGIRVMKSYPPRITGVENTHNQLKRTVEVDFIAVRYWFVNLLTNEPSAIRILVVSGRYAKQDDRKFYHRSPSIMLDPRRALLSQSILDPSLSSSTSSPAGNSPRASPPDQKNADNGSAPGLSKDGNEEFLPKPLGRPLGLPKPPKAGQNVGIDTRTWRQRRDDFFNYDKHLEKRKLLTKKISTPYFREWTNMRYYKGKTFLSNPKLFRADRALYFPNLHGSTLLSPRHGNDTTPVLQDKISIVSIFSSTWAERQAQTFVSERENPELSAALQESDGVVGRVDINVEENALKAGLIRLFMPSIRRRIPRDRHRRYFVVRRGISEEIREAIGFLNGKVGYVYLLDGECKIRWAGSGRALREEKDSLVRGVRRLVDEWRRRREDGAVVGDTEKTVEAKAAAPSA</sequence>
<keyword evidence="10" id="KW-0239">DNA-directed DNA polymerase</keyword>
<evidence type="ECO:0000256" key="1">
    <source>
        <dbReference type="ARBA" id="ARBA00004123"/>
    </source>
</evidence>
<dbReference type="PANTHER" id="PTHR11276:SF28">
    <property type="entry name" value="DNA POLYMERASE LAMBDA"/>
    <property type="match status" value="1"/>
</dbReference>
<dbReference type="GO" id="GO:0005634">
    <property type="term" value="C:nucleus"/>
    <property type="evidence" value="ECO:0007669"/>
    <property type="project" value="UniProtKB-SubCell"/>
</dbReference>
<dbReference type="OrthoDB" id="205514at2759"/>
<dbReference type="GO" id="GO:0006260">
    <property type="term" value="P:DNA replication"/>
    <property type="evidence" value="ECO:0007669"/>
    <property type="project" value="UniProtKB-KW"/>
</dbReference>
<evidence type="ECO:0000313" key="20">
    <source>
        <dbReference type="Proteomes" id="UP000698800"/>
    </source>
</evidence>
<dbReference type="InterPro" id="IPR028207">
    <property type="entry name" value="DNA_pol_B_palm_palm"/>
</dbReference>
<dbReference type="GO" id="GO:0003887">
    <property type="term" value="F:DNA-directed DNA polymerase activity"/>
    <property type="evidence" value="ECO:0007669"/>
    <property type="project" value="UniProtKB-KW"/>
</dbReference>
<evidence type="ECO:0000256" key="12">
    <source>
        <dbReference type="ARBA" id="ARBA00023204"/>
    </source>
</evidence>
<dbReference type="Pfam" id="PF05176">
    <property type="entry name" value="ATP-synt_10"/>
    <property type="match status" value="1"/>
</dbReference>
<feature type="region of interest" description="Disordered" evidence="17">
    <location>
        <begin position="199"/>
        <end position="250"/>
    </location>
</feature>
<accession>A0A9P8I7S0</accession>
<feature type="compositionally biased region" description="Polar residues" evidence="17">
    <location>
        <begin position="204"/>
        <end position="216"/>
    </location>
</feature>
<dbReference type="InterPro" id="IPR029398">
    <property type="entry name" value="PolB_thumb"/>
</dbReference>
<evidence type="ECO:0000256" key="8">
    <source>
        <dbReference type="ARBA" id="ARBA00022723"/>
    </source>
</evidence>
<dbReference type="SUPFAM" id="SSF47802">
    <property type="entry name" value="DNA polymerase beta, N-terminal domain-like"/>
    <property type="match status" value="1"/>
</dbReference>
<dbReference type="PRINTS" id="PR00870">
    <property type="entry name" value="DNAPOLXBETA"/>
</dbReference>
<comment type="caution">
    <text evidence="19">The sequence shown here is derived from an EMBL/GenBank/DDBJ whole genome shotgun (WGS) entry which is preliminary data.</text>
</comment>
<comment type="similarity">
    <text evidence="2">Belongs to the DNA polymerase type-X family.</text>
</comment>
<dbReference type="InterPro" id="IPR043519">
    <property type="entry name" value="NT_sf"/>
</dbReference>
<keyword evidence="7" id="KW-0235">DNA replication</keyword>
<dbReference type="Gene3D" id="3.30.460.10">
    <property type="entry name" value="Beta Polymerase, domain 2"/>
    <property type="match status" value="1"/>
</dbReference>
<dbReference type="Gene3D" id="1.10.150.20">
    <property type="entry name" value="5' to 3' exonuclease, C-terminal subdomain"/>
    <property type="match status" value="1"/>
</dbReference>
<feature type="region of interest" description="Disordered" evidence="17">
    <location>
        <begin position="785"/>
        <end position="850"/>
    </location>
</feature>
<dbReference type="Gene3D" id="3.30.210.10">
    <property type="entry name" value="DNA polymerase, thumb domain"/>
    <property type="match status" value="1"/>
</dbReference>
<dbReference type="InterPro" id="IPR010996">
    <property type="entry name" value="HHH_MUS81"/>
</dbReference>
<dbReference type="GO" id="GO:0003677">
    <property type="term" value="F:DNA binding"/>
    <property type="evidence" value="ECO:0007669"/>
    <property type="project" value="UniProtKB-KW"/>
</dbReference>
<dbReference type="PANTHER" id="PTHR11276">
    <property type="entry name" value="DNA POLYMERASE TYPE-X FAMILY MEMBER"/>
    <property type="match status" value="1"/>
</dbReference>
<evidence type="ECO:0000313" key="19">
    <source>
        <dbReference type="EMBL" id="KAH0544071.1"/>
    </source>
</evidence>
<dbReference type="SUPFAM" id="SSF81301">
    <property type="entry name" value="Nucleotidyltransferase"/>
    <property type="match status" value="1"/>
</dbReference>
<dbReference type="InterPro" id="IPR037160">
    <property type="entry name" value="DNA_Pol_thumb_sf"/>
</dbReference>
<dbReference type="EMBL" id="JAGHQL010000023">
    <property type="protein sequence ID" value="KAH0544071.1"/>
    <property type="molecule type" value="Genomic_DNA"/>
</dbReference>
<feature type="active site" description="Nucleophile; Schiff-base intermediate with DNA; for 5'-dRP lyase activity" evidence="16">
    <location>
        <position position="411"/>
    </location>
</feature>
<dbReference type="FunFam" id="3.30.210.10:FF:000001">
    <property type="entry name" value="DNA polymerase lambda"/>
    <property type="match status" value="1"/>
</dbReference>
<evidence type="ECO:0000256" key="17">
    <source>
        <dbReference type="SAM" id="MobiDB-lite"/>
    </source>
</evidence>
<evidence type="ECO:0000256" key="10">
    <source>
        <dbReference type="ARBA" id="ARBA00022932"/>
    </source>
</evidence>
<evidence type="ECO:0000256" key="11">
    <source>
        <dbReference type="ARBA" id="ARBA00023125"/>
    </source>
</evidence>
<proteinExistence type="inferred from homology"/>
<reference evidence="19" key="1">
    <citation type="submission" date="2021-03" db="EMBL/GenBank/DDBJ databases">
        <title>Comparative genomics and phylogenomic investigation of the class Geoglossomycetes provide insights into ecological specialization and systematics.</title>
        <authorList>
            <person name="Melie T."/>
            <person name="Pirro S."/>
            <person name="Miller A.N."/>
            <person name="Quandt A."/>
        </authorList>
    </citation>
    <scope>NUCLEOTIDE SEQUENCE</scope>
    <source>
        <strain evidence="19">GBOQ0MN5Z8</strain>
    </source>
</reference>
<evidence type="ECO:0000256" key="13">
    <source>
        <dbReference type="ARBA" id="ARBA00023239"/>
    </source>
</evidence>
<dbReference type="InterPro" id="IPR036420">
    <property type="entry name" value="BRCT_dom_sf"/>
</dbReference>
<dbReference type="PROSITE" id="PS00522">
    <property type="entry name" value="DNA_POLYMERASE_X"/>
    <property type="match status" value="1"/>
</dbReference>
<keyword evidence="13" id="KW-0456">Lyase</keyword>
<dbReference type="SUPFAM" id="SSF81585">
    <property type="entry name" value="PsbU/PolX domain-like"/>
    <property type="match status" value="1"/>
</dbReference>